<evidence type="ECO:0000256" key="2">
    <source>
        <dbReference type="ARBA" id="ARBA00022490"/>
    </source>
</evidence>
<evidence type="ECO:0008006" key="11">
    <source>
        <dbReference type="Google" id="ProtNLM"/>
    </source>
</evidence>
<dbReference type="GO" id="GO:0005634">
    <property type="term" value="C:nucleus"/>
    <property type="evidence" value="ECO:0007669"/>
    <property type="project" value="TreeGrafter"/>
</dbReference>
<dbReference type="InterPro" id="IPR020472">
    <property type="entry name" value="WD40_PAC1"/>
</dbReference>
<feature type="compositionally biased region" description="Polar residues" evidence="6">
    <location>
        <begin position="504"/>
        <end position="520"/>
    </location>
</feature>
<evidence type="ECO:0000256" key="5">
    <source>
        <dbReference type="PROSITE-ProRule" id="PRU00221"/>
    </source>
</evidence>
<dbReference type="Gene3D" id="2.130.10.10">
    <property type="entry name" value="YVTN repeat-like/Quinoprotein amine dehydrogenase"/>
    <property type="match status" value="1"/>
</dbReference>
<comment type="subcellular location">
    <subcellularLocation>
        <location evidence="1">Cytoplasm</location>
    </subcellularLocation>
</comment>
<dbReference type="GO" id="GO:0043130">
    <property type="term" value="F:ubiquitin binding"/>
    <property type="evidence" value="ECO:0007669"/>
    <property type="project" value="TreeGrafter"/>
</dbReference>
<dbReference type="InterPro" id="IPR001680">
    <property type="entry name" value="WD40_rpt"/>
</dbReference>
<protein>
    <recommendedName>
        <fullName evidence="11">Phospholipase A-2-activating protein</fullName>
    </recommendedName>
</protein>
<evidence type="ECO:0000256" key="1">
    <source>
        <dbReference type="ARBA" id="ARBA00004496"/>
    </source>
</evidence>
<dbReference type="PROSITE" id="PS51394">
    <property type="entry name" value="PFU"/>
    <property type="match status" value="1"/>
</dbReference>
<dbReference type="Gene3D" id="1.25.10.10">
    <property type="entry name" value="Leucine-rich Repeat Variant"/>
    <property type="match status" value="1"/>
</dbReference>
<feature type="domain" description="PFU" evidence="7">
    <location>
        <begin position="357"/>
        <end position="452"/>
    </location>
</feature>
<dbReference type="AlphaFoldDB" id="A0A8H4QQI4"/>
<feature type="region of interest" description="Disordered" evidence="6">
    <location>
        <begin position="489"/>
        <end position="520"/>
    </location>
</feature>
<keyword evidence="2" id="KW-0963">Cytoplasm</keyword>
<dbReference type="GO" id="GO:0005737">
    <property type="term" value="C:cytoplasm"/>
    <property type="evidence" value="ECO:0007669"/>
    <property type="project" value="UniProtKB-SubCell"/>
</dbReference>
<feature type="repeat" description="WD" evidence="5">
    <location>
        <begin position="181"/>
        <end position="213"/>
    </location>
</feature>
<dbReference type="SMART" id="SM00320">
    <property type="entry name" value="WD40"/>
    <property type="match status" value="7"/>
</dbReference>
<dbReference type="InterPro" id="IPR036322">
    <property type="entry name" value="WD40_repeat_dom_sf"/>
</dbReference>
<dbReference type="Proteomes" id="UP000521872">
    <property type="component" value="Unassembled WGS sequence"/>
</dbReference>
<dbReference type="Pfam" id="PF00400">
    <property type="entry name" value="WD40"/>
    <property type="match status" value="6"/>
</dbReference>
<feature type="domain" description="PUL" evidence="8">
    <location>
        <begin position="527"/>
        <end position="831"/>
    </location>
</feature>
<feature type="compositionally biased region" description="Low complexity" evidence="6">
    <location>
        <begin position="490"/>
        <end position="503"/>
    </location>
</feature>
<dbReference type="FunFam" id="2.130.10.10:FF:000236">
    <property type="entry name" value="Polyubiquitin binding protein (Doa1/Ufd3)"/>
    <property type="match status" value="1"/>
</dbReference>
<evidence type="ECO:0000256" key="6">
    <source>
        <dbReference type="SAM" id="MobiDB-lite"/>
    </source>
</evidence>
<dbReference type="InterPro" id="IPR011989">
    <property type="entry name" value="ARM-like"/>
</dbReference>
<accession>A0A8H4QQI4</accession>
<keyword evidence="3 5" id="KW-0853">WD repeat</keyword>
<evidence type="ECO:0000313" key="10">
    <source>
        <dbReference type="Proteomes" id="UP000521872"/>
    </source>
</evidence>
<comment type="caution">
    <text evidence="9">The sequence shown here is derived from an EMBL/GenBank/DDBJ whole genome shotgun (WGS) entry which is preliminary data.</text>
</comment>
<feature type="repeat" description="WD" evidence="5">
    <location>
        <begin position="221"/>
        <end position="252"/>
    </location>
</feature>
<name>A0A8H4QQI4_9AGAR</name>
<sequence>MPYKLSATLKAHTSDVRALSSPTDQLVLSASRDSTAISWQRSSDSLQFAPEVVLKAGSRYVNAVAYIPPTPDSPKGFVVTGGQDAVINVFNLAHPKEDPDFTLIGHLDNICTLDVTAGGTIVSGSWDKTAKVWKNYSLTYDLKGHQQSVWAVLAVEEDQFLTGSADKTIKLWQQHKVIHTYSGHQDAVRGLALLPDIGFASCSNDSEIRVWTLGGDQIYSLSGHTSFVYSLSVLPNGDIVSGGEDRSVRVWKDSECSQIIVHPAISVWAVSSMPNGDIVSGCSDGVVRIFSESEDRWASADELKAYDAQVASQALPTQQVGDVKKSDLPGTEALNVPGKKPGEVKMIKNGELVEAYQWDNLASTWQKIGDVVDAVGSGRKQLYQGKEYDYVFDVDIKDGIPPLKLPYNVSENPFNAAQRFLLANDLPLGYLDQVVQFIEQNTKGVAIGTANEEYVDPFTGASRYRSTDVPAPSQSSQFVDPFTGASRYVSQPQSTQATSSTYQDPFTGSSRYTAGASVPSTPSAPSKILPALKMVTFKQANVSAMQSKLFQFNEALQHEISTSSLAMYPSEAKTITEIFVYLSQTTATPPRPSTPLNASHVEAIIAILDRWPPSQRFPGNRLLVGFCPEAFELSPTSSSSSFDANLLRQRFAEALFRAAEWDSDWTPPLSKARETNMLLVLRTLANSCEDEDKGKRTDADVDMDLDTVWLDKVLEALSQVPYSVLNKTQRVAFVTVLFNISCQGLRGLLDTSIRNRTVSLLDKILEEETEDSEAAYRGLVAFGNLAYAANTDNMPSLSAAQAGEISQCLQSLPVRFAEARVKNVCVEIGELL</sequence>
<dbReference type="PROSITE" id="PS51396">
    <property type="entry name" value="PUL"/>
    <property type="match status" value="1"/>
</dbReference>
<dbReference type="PROSITE" id="PS50082">
    <property type="entry name" value="WD_REPEATS_2"/>
    <property type="match status" value="3"/>
</dbReference>
<dbReference type="CDD" id="cd00200">
    <property type="entry name" value="WD40"/>
    <property type="match status" value="1"/>
</dbReference>
<keyword evidence="10" id="KW-1185">Reference proteome</keyword>
<dbReference type="PANTHER" id="PTHR19849:SF0">
    <property type="entry name" value="PHOSPHOLIPASE A-2-ACTIVATING PROTEIN"/>
    <property type="match status" value="1"/>
</dbReference>
<dbReference type="GO" id="GO:0010992">
    <property type="term" value="P:ubiquitin recycling"/>
    <property type="evidence" value="ECO:0007669"/>
    <property type="project" value="TreeGrafter"/>
</dbReference>
<dbReference type="Pfam" id="PF08324">
    <property type="entry name" value="PUL"/>
    <property type="match status" value="1"/>
</dbReference>
<dbReference type="InterPro" id="IPR015943">
    <property type="entry name" value="WD40/YVTN_repeat-like_dom_sf"/>
</dbReference>
<gene>
    <name evidence="9" type="ORF">D9613_002740</name>
</gene>
<dbReference type="EMBL" id="JAACJL010000044">
    <property type="protein sequence ID" value="KAF4615497.1"/>
    <property type="molecule type" value="Genomic_DNA"/>
</dbReference>
<dbReference type="GO" id="GO:0043161">
    <property type="term" value="P:proteasome-mediated ubiquitin-dependent protein catabolic process"/>
    <property type="evidence" value="ECO:0007669"/>
    <property type="project" value="TreeGrafter"/>
</dbReference>
<feature type="repeat" description="WD" evidence="5">
    <location>
        <begin position="142"/>
        <end position="173"/>
    </location>
</feature>
<dbReference type="InterPro" id="IPR013535">
    <property type="entry name" value="PUL_dom"/>
</dbReference>
<evidence type="ECO:0000313" key="9">
    <source>
        <dbReference type="EMBL" id="KAF4615497.1"/>
    </source>
</evidence>
<dbReference type="InterPro" id="IPR038122">
    <property type="entry name" value="PFU_sf"/>
</dbReference>
<dbReference type="PANTHER" id="PTHR19849">
    <property type="entry name" value="PHOSPHOLIPASE A-2-ACTIVATING PROTEIN"/>
    <property type="match status" value="1"/>
</dbReference>
<proteinExistence type="predicted"/>
<evidence type="ECO:0000256" key="4">
    <source>
        <dbReference type="ARBA" id="ARBA00022737"/>
    </source>
</evidence>
<dbReference type="SUPFAM" id="SSF50978">
    <property type="entry name" value="WD40 repeat-like"/>
    <property type="match status" value="1"/>
</dbReference>
<dbReference type="Pfam" id="PF09070">
    <property type="entry name" value="PFU"/>
    <property type="match status" value="1"/>
</dbReference>
<dbReference type="PROSITE" id="PS50294">
    <property type="entry name" value="WD_REPEATS_REGION"/>
    <property type="match status" value="3"/>
</dbReference>
<dbReference type="Gene3D" id="3.10.20.870">
    <property type="entry name" value="PFU (PLAA family ubiquitin binding), C-terminal domain"/>
    <property type="match status" value="1"/>
</dbReference>
<dbReference type="PRINTS" id="PR00320">
    <property type="entry name" value="GPROTEINBRPT"/>
</dbReference>
<evidence type="ECO:0000259" key="8">
    <source>
        <dbReference type="PROSITE" id="PS51396"/>
    </source>
</evidence>
<keyword evidence="4" id="KW-0677">Repeat</keyword>
<dbReference type="InterPro" id="IPR015155">
    <property type="entry name" value="PFU"/>
</dbReference>
<evidence type="ECO:0000256" key="3">
    <source>
        <dbReference type="ARBA" id="ARBA00022574"/>
    </source>
</evidence>
<reference evidence="9 10" key="1">
    <citation type="submission" date="2019-12" db="EMBL/GenBank/DDBJ databases">
        <authorList>
            <person name="Floudas D."/>
            <person name="Bentzer J."/>
            <person name="Ahren D."/>
            <person name="Johansson T."/>
            <person name="Persson P."/>
            <person name="Tunlid A."/>
        </authorList>
    </citation>
    <scope>NUCLEOTIDE SEQUENCE [LARGE SCALE GENOMIC DNA]</scope>
    <source>
        <strain evidence="9 10">CBS 102.39</strain>
    </source>
</reference>
<evidence type="ECO:0000259" key="7">
    <source>
        <dbReference type="PROSITE" id="PS51394"/>
    </source>
</evidence>
<organism evidence="9 10">
    <name type="scientific">Agrocybe pediades</name>
    <dbReference type="NCBI Taxonomy" id="84607"/>
    <lineage>
        <taxon>Eukaryota</taxon>
        <taxon>Fungi</taxon>
        <taxon>Dikarya</taxon>
        <taxon>Basidiomycota</taxon>
        <taxon>Agaricomycotina</taxon>
        <taxon>Agaricomycetes</taxon>
        <taxon>Agaricomycetidae</taxon>
        <taxon>Agaricales</taxon>
        <taxon>Agaricineae</taxon>
        <taxon>Strophariaceae</taxon>
        <taxon>Agrocybe</taxon>
    </lineage>
</organism>